<evidence type="ECO:0000259" key="9">
    <source>
        <dbReference type="PROSITE" id="PS51192"/>
    </source>
</evidence>
<dbReference type="PANTHER" id="PTHR47964:SF1">
    <property type="entry name" value="ATP-DEPENDENT DNA HELICASE HOMOLOG RECG, CHLOROPLASTIC"/>
    <property type="match status" value="1"/>
</dbReference>
<dbReference type="Pfam" id="PF02559">
    <property type="entry name" value="CarD_TRCF_RID"/>
    <property type="match status" value="1"/>
</dbReference>
<dbReference type="InterPro" id="IPR004576">
    <property type="entry name" value="Mfd"/>
</dbReference>
<keyword evidence="6" id="KW-0067">ATP-binding</keyword>
<dbReference type="HAMAP" id="MF_00969">
    <property type="entry name" value="TRCF"/>
    <property type="match status" value="1"/>
</dbReference>
<sequence>MTKKPILFHQDLLFFMNDGGSVTDISIDCLAILLFEMSCEIKKNIIVSFVLEKHAYSLYKRLSSFKESGVYYYPNLSNNERVPGFELENDRYRDEALVQLISLMGCGVCIGTEESFHNKNIPLEQYKNISKLNLVVGGSGVREEIVDKIHSWNYKKVDSVYEPLQYSVRGEIIDVFPMHFKLPARVSIGFEKIERIGFFDPNTQITIKTTKNLVLTGAVKCSQTTDYIDLIEHCDGAVVFSVTAQGSFFVLSSKQEYPEKSLGVSPVRFRSASLEKRIELLMSLKEKHKRVIIIGEKNMSRLLDDAFPGALWLPGYIKRSFRSAVLGSLVVSCHDLFKDENKKEKWSLPEGDVAVPLALNSVSGLKSGDYVVHKNFGVGIYRGLVRQSRKDGHRESIEIEYGKNTRVYVSLEKMNLIHQYVGAIKNPVVASLGSSRWKNEISKTRSSVRLVAKELLDLYTIKNRKRPFSYSSENELCRALVDSFPFVETFDQKRAIDDTLSDMDGPTVLDRVVCGDVGFGKTEVALRAMMKAAISTKQSIFLCPTTILADQHYITCRERLEPIGVSVGLLSRFKTKKEQREIINRLHDGAIDVLVGTHRILSKDVSAPNLGLLVVDEEHRFGVAHKEQIRQLKKHVDVLTLTATPIPRTLQHSLVGIRDISTVRTPPKTRKPIKTAVRYFDWGLIRSYVENELERGGQVYFLHNEARALPYYKKSLQEHFPDASVEHIHGTMKNRELETKILSFFSGGIDVLVCTTIIESGLDVSNANCMIINNAQNFGLSQLYQIRGRVGRRHEQAHCLLLVPKKPLEKNAHHRLKTVEQFTSLGSGYDISIKDLEIRGAGSLFGYKQSGHISSVGYELYCELLKDELNLAAGHDSRARYPNIVFSGNSLISESYLNDQDQRLDFYNRLSRADSDVFVNQIVKELEDRYGKIPSETKNLVSVARLR</sequence>
<accession>A0A381XMQ3</accession>
<evidence type="ECO:0000256" key="5">
    <source>
        <dbReference type="ARBA" id="ARBA00022806"/>
    </source>
</evidence>
<dbReference type="InterPro" id="IPR003711">
    <property type="entry name" value="CarD-like/TRCF_RID"/>
</dbReference>
<dbReference type="PROSITE" id="PS51194">
    <property type="entry name" value="HELICASE_CTER"/>
    <property type="match status" value="1"/>
</dbReference>
<dbReference type="InterPro" id="IPR041471">
    <property type="entry name" value="UvrB_inter"/>
</dbReference>
<dbReference type="InterPro" id="IPR036101">
    <property type="entry name" value="CarD-like/TRCF_RID_sf"/>
</dbReference>
<organism evidence="11">
    <name type="scientific">marine metagenome</name>
    <dbReference type="NCBI Taxonomy" id="408172"/>
    <lineage>
        <taxon>unclassified sequences</taxon>
        <taxon>metagenomes</taxon>
        <taxon>ecological metagenomes</taxon>
    </lineage>
</organism>
<dbReference type="InterPro" id="IPR011545">
    <property type="entry name" value="DEAD/DEAH_box_helicase_dom"/>
</dbReference>
<dbReference type="InterPro" id="IPR037235">
    <property type="entry name" value="TRCF-like_C_D7"/>
</dbReference>
<evidence type="ECO:0000256" key="6">
    <source>
        <dbReference type="ARBA" id="ARBA00022840"/>
    </source>
</evidence>
<evidence type="ECO:0000256" key="7">
    <source>
        <dbReference type="ARBA" id="ARBA00023125"/>
    </source>
</evidence>
<dbReference type="GO" id="GO:0006281">
    <property type="term" value="P:DNA repair"/>
    <property type="evidence" value="ECO:0007669"/>
    <property type="project" value="UniProtKB-KW"/>
</dbReference>
<dbReference type="GO" id="GO:0003684">
    <property type="term" value="F:damaged DNA binding"/>
    <property type="evidence" value="ECO:0007669"/>
    <property type="project" value="InterPro"/>
</dbReference>
<keyword evidence="1" id="KW-0963">Cytoplasm</keyword>
<dbReference type="PROSITE" id="PS51192">
    <property type="entry name" value="HELICASE_ATP_BIND_1"/>
    <property type="match status" value="1"/>
</dbReference>
<dbReference type="Pfam" id="PF00270">
    <property type="entry name" value="DEAD"/>
    <property type="match status" value="1"/>
</dbReference>
<protein>
    <recommendedName>
        <fullName evidence="12">Helicase ATP-binding domain-containing protein</fullName>
    </recommendedName>
</protein>
<dbReference type="InterPro" id="IPR047112">
    <property type="entry name" value="RecG/Mfd"/>
</dbReference>
<dbReference type="SMART" id="SM00487">
    <property type="entry name" value="DEXDc"/>
    <property type="match status" value="1"/>
</dbReference>
<evidence type="ECO:0000259" key="10">
    <source>
        <dbReference type="PROSITE" id="PS51194"/>
    </source>
</evidence>
<keyword evidence="8" id="KW-0234">DNA repair</keyword>
<feature type="domain" description="Helicase C-terminal" evidence="10">
    <location>
        <begin position="684"/>
        <end position="837"/>
    </location>
</feature>
<dbReference type="GO" id="GO:0003678">
    <property type="term" value="F:DNA helicase activity"/>
    <property type="evidence" value="ECO:0007669"/>
    <property type="project" value="TreeGrafter"/>
</dbReference>
<dbReference type="Gene3D" id="3.30.2060.10">
    <property type="entry name" value="Penicillin-binding protein 1b domain"/>
    <property type="match status" value="1"/>
</dbReference>
<dbReference type="SMART" id="SM00982">
    <property type="entry name" value="TRCF"/>
    <property type="match status" value="1"/>
</dbReference>
<dbReference type="GO" id="GO:0005524">
    <property type="term" value="F:ATP binding"/>
    <property type="evidence" value="ECO:0007669"/>
    <property type="project" value="UniProtKB-KW"/>
</dbReference>
<evidence type="ECO:0000256" key="4">
    <source>
        <dbReference type="ARBA" id="ARBA00022801"/>
    </source>
</evidence>
<evidence type="ECO:0000256" key="2">
    <source>
        <dbReference type="ARBA" id="ARBA00022741"/>
    </source>
</evidence>
<dbReference type="InterPro" id="IPR014001">
    <property type="entry name" value="Helicase_ATP-bd"/>
</dbReference>
<evidence type="ECO:0000313" key="11">
    <source>
        <dbReference type="EMBL" id="SVA65772.1"/>
    </source>
</evidence>
<name>A0A381XMQ3_9ZZZZ</name>
<keyword evidence="4" id="KW-0378">Hydrolase</keyword>
<dbReference type="EMBL" id="UINC01015655">
    <property type="protein sequence ID" value="SVA65772.1"/>
    <property type="molecule type" value="Genomic_DNA"/>
</dbReference>
<dbReference type="Pfam" id="PF03461">
    <property type="entry name" value="TRCF"/>
    <property type="match status" value="1"/>
</dbReference>
<dbReference type="Gene3D" id="2.40.10.170">
    <property type="match status" value="1"/>
</dbReference>
<dbReference type="SMART" id="SM01058">
    <property type="entry name" value="CarD_TRCF"/>
    <property type="match status" value="1"/>
</dbReference>
<dbReference type="SMART" id="SM00490">
    <property type="entry name" value="HELICc"/>
    <property type="match status" value="1"/>
</dbReference>
<dbReference type="GO" id="GO:0016787">
    <property type="term" value="F:hydrolase activity"/>
    <property type="evidence" value="ECO:0007669"/>
    <property type="project" value="UniProtKB-KW"/>
</dbReference>
<keyword evidence="2" id="KW-0547">Nucleotide-binding</keyword>
<evidence type="ECO:0000256" key="3">
    <source>
        <dbReference type="ARBA" id="ARBA00022763"/>
    </source>
</evidence>
<dbReference type="SUPFAM" id="SSF52540">
    <property type="entry name" value="P-loop containing nucleoside triphosphate hydrolases"/>
    <property type="match status" value="2"/>
</dbReference>
<dbReference type="Gene3D" id="3.40.50.11180">
    <property type="match status" value="1"/>
</dbReference>
<keyword evidence="5" id="KW-0347">Helicase</keyword>
<keyword evidence="3" id="KW-0227">DNA damage</keyword>
<dbReference type="InterPro" id="IPR005118">
    <property type="entry name" value="TRCF_C"/>
</dbReference>
<dbReference type="InterPro" id="IPR027417">
    <property type="entry name" value="P-loop_NTPase"/>
</dbReference>
<dbReference type="AlphaFoldDB" id="A0A381XMQ3"/>
<dbReference type="Pfam" id="PF00271">
    <property type="entry name" value="Helicase_C"/>
    <property type="match status" value="1"/>
</dbReference>
<dbReference type="PANTHER" id="PTHR47964">
    <property type="entry name" value="ATP-DEPENDENT DNA HELICASE HOMOLOG RECG, CHLOROPLASTIC"/>
    <property type="match status" value="1"/>
</dbReference>
<evidence type="ECO:0000256" key="8">
    <source>
        <dbReference type="ARBA" id="ARBA00023204"/>
    </source>
</evidence>
<dbReference type="Gene3D" id="3.90.1150.50">
    <property type="entry name" value="Transcription-repair-coupling factor, D7 domain"/>
    <property type="match status" value="1"/>
</dbReference>
<feature type="non-terminal residue" evidence="11">
    <location>
        <position position="947"/>
    </location>
</feature>
<dbReference type="CDD" id="cd17991">
    <property type="entry name" value="DEXHc_TRCF"/>
    <property type="match status" value="1"/>
</dbReference>
<keyword evidence="7" id="KW-0238">DNA-binding</keyword>
<dbReference type="Pfam" id="PF17757">
    <property type="entry name" value="UvrB_inter"/>
    <property type="match status" value="1"/>
</dbReference>
<reference evidence="11" key="1">
    <citation type="submission" date="2018-05" db="EMBL/GenBank/DDBJ databases">
        <authorList>
            <person name="Lanie J.A."/>
            <person name="Ng W.-L."/>
            <person name="Kazmierczak K.M."/>
            <person name="Andrzejewski T.M."/>
            <person name="Davidsen T.M."/>
            <person name="Wayne K.J."/>
            <person name="Tettelin H."/>
            <person name="Glass J.I."/>
            <person name="Rusch D."/>
            <person name="Podicherti R."/>
            <person name="Tsui H.-C.T."/>
            <person name="Winkler M.E."/>
        </authorList>
    </citation>
    <scope>NUCLEOTIDE SEQUENCE</scope>
</reference>
<gene>
    <name evidence="11" type="ORF">METZ01_LOCUS118626</name>
</gene>
<dbReference type="SUPFAM" id="SSF141259">
    <property type="entry name" value="CarD-like"/>
    <property type="match status" value="1"/>
</dbReference>
<evidence type="ECO:0008006" key="12">
    <source>
        <dbReference type="Google" id="ProtNLM"/>
    </source>
</evidence>
<evidence type="ECO:0000256" key="1">
    <source>
        <dbReference type="ARBA" id="ARBA00022490"/>
    </source>
</evidence>
<dbReference type="Gene3D" id="3.40.50.300">
    <property type="entry name" value="P-loop containing nucleotide triphosphate hydrolases"/>
    <property type="match status" value="2"/>
</dbReference>
<feature type="domain" description="Helicase ATP-binding" evidence="9">
    <location>
        <begin position="502"/>
        <end position="663"/>
    </location>
</feature>
<dbReference type="SUPFAM" id="SSF143517">
    <property type="entry name" value="TRCF domain-like"/>
    <property type="match status" value="1"/>
</dbReference>
<dbReference type="InterPro" id="IPR001650">
    <property type="entry name" value="Helicase_C-like"/>
</dbReference>
<proteinExistence type="inferred from homology"/>